<evidence type="ECO:0000256" key="1">
    <source>
        <dbReference type="ARBA" id="ARBA00006484"/>
    </source>
</evidence>
<dbReference type="PROSITE" id="PS00061">
    <property type="entry name" value="ADH_SHORT"/>
    <property type="match status" value="1"/>
</dbReference>
<dbReference type="InterPro" id="IPR020904">
    <property type="entry name" value="Sc_DH/Rdtase_CS"/>
</dbReference>
<organism evidence="3 4">
    <name type="scientific">Magnetospirillum sulfuroxidans</name>
    <dbReference type="NCBI Taxonomy" id="611300"/>
    <lineage>
        <taxon>Bacteria</taxon>
        <taxon>Pseudomonadati</taxon>
        <taxon>Pseudomonadota</taxon>
        <taxon>Alphaproteobacteria</taxon>
        <taxon>Rhodospirillales</taxon>
        <taxon>Rhodospirillaceae</taxon>
        <taxon>Magnetospirillum</taxon>
    </lineage>
</organism>
<dbReference type="InterPro" id="IPR036291">
    <property type="entry name" value="NAD(P)-bd_dom_sf"/>
</dbReference>
<protein>
    <submittedName>
        <fullName evidence="3">SDR family oxidoreductase</fullName>
    </submittedName>
</protein>
<dbReference type="RefSeq" id="WP_211548019.1">
    <property type="nucleotide sequence ID" value="NZ_JAGTUF010000006.1"/>
</dbReference>
<dbReference type="EMBL" id="JAGTUF010000006">
    <property type="protein sequence ID" value="MBR9971851.1"/>
    <property type="molecule type" value="Genomic_DNA"/>
</dbReference>
<evidence type="ECO:0000256" key="2">
    <source>
        <dbReference type="ARBA" id="ARBA00023002"/>
    </source>
</evidence>
<reference evidence="3 4" key="1">
    <citation type="submission" date="2021-04" db="EMBL/GenBank/DDBJ databases">
        <title>Magnetospirillum sulfuroxidans sp. nov., a facultative chemolithoautotrophic sulfur-oxidizing alphaproteobacterium isolated from freshwater sediment and proposals for Paramagetospirillum gen. nov., and Magnetospirillaceae fam. nov.</title>
        <authorList>
            <person name="Koziaeva V."/>
            <person name="Geelhoed J.S."/>
            <person name="Sorokin D.Y."/>
            <person name="Grouzdev D.S."/>
        </authorList>
    </citation>
    <scope>NUCLEOTIDE SEQUENCE [LARGE SCALE GENOMIC DNA]</scope>
    <source>
        <strain evidence="3 4">J10</strain>
    </source>
</reference>
<name>A0ABS5IC43_9PROT</name>
<evidence type="ECO:0000313" key="3">
    <source>
        <dbReference type="EMBL" id="MBR9971851.1"/>
    </source>
</evidence>
<dbReference type="PRINTS" id="PR00081">
    <property type="entry name" value="GDHRDH"/>
</dbReference>
<proteinExistence type="inferred from homology"/>
<accession>A0ABS5IC43</accession>
<gene>
    <name evidence="3" type="ORF">KEC16_08995</name>
</gene>
<dbReference type="InterPro" id="IPR002347">
    <property type="entry name" value="SDR_fam"/>
</dbReference>
<keyword evidence="2" id="KW-0560">Oxidoreductase</keyword>
<dbReference type="PANTHER" id="PTHR43639">
    <property type="entry name" value="OXIDOREDUCTASE, SHORT-CHAIN DEHYDROGENASE/REDUCTASE FAMILY (AFU_ORTHOLOGUE AFUA_5G02870)"/>
    <property type="match status" value="1"/>
</dbReference>
<dbReference type="Pfam" id="PF13561">
    <property type="entry name" value="adh_short_C2"/>
    <property type="match status" value="1"/>
</dbReference>
<sequence>MSKPLSGKIALVTGGARGIGAAIVRSLAADGAAVAISYSASAEKAEALVAELKAQGVTAAAFQADQADTAQVDGLIAAVYAHFGRLDILVNNAGVFIGWPVDAVAADRAALDRLYAINQHGVIAAIRRASQVMAEGGRIITIGSVLAQRSGFPGIADYVASKAAVVGYAKGAARDLAAKKITVNVVQPGSTATEMNSEVGDFADLQRSGIPLGRFAQPGEIAAAVSYLASPGAAFVTGQVITVDGGFTA</sequence>
<dbReference type="Proteomes" id="UP000680714">
    <property type="component" value="Unassembled WGS sequence"/>
</dbReference>
<dbReference type="PANTHER" id="PTHR43639:SF1">
    <property type="entry name" value="SHORT-CHAIN DEHYDROGENASE_REDUCTASE FAMILY PROTEIN"/>
    <property type="match status" value="1"/>
</dbReference>
<comment type="similarity">
    <text evidence="1">Belongs to the short-chain dehydrogenases/reductases (SDR) family.</text>
</comment>
<dbReference type="Gene3D" id="3.40.50.720">
    <property type="entry name" value="NAD(P)-binding Rossmann-like Domain"/>
    <property type="match status" value="1"/>
</dbReference>
<evidence type="ECO:0000313" key="4">
    <source>
        <dbReference type="Proteomes" id="UP000680714"/>
    </source>
</evidence>
<keyword evidence="4" id="KW-1185">Reference proteome</keyword>
<dbReference type="PRINTS" id="PR00080">
    <property type="entry name" value="SDRFAMILY"/>
</dbReference>
<dbReference type="SUPFAM" id="SSF51735">
    <property type="entry name" value="NAD(P)-binding Rossmann-fold domains"/>
    <property type="match status" value="1"/>
</dbReference>
<comment type="caution">
    <text evidence="3">The sequence shown here is derived from an EMBL/GenBank/DDBJ whole genome shotgun (WGS) entry which is preliminary data.</text>
</comment>